<evidence type="ECO:0000256" key="2">
    <source>
        <dbReference type="ARBA" id="ARBA00005695"/>
    </source>
</evidence>
<dbReference type="EMBL" id="CP049332">
    <property type="protein sequence ID" value="QIH44482.1"/>
    <property type="molecule type" value="Genomic_DNA"/>
</dbReference>
<gene>
    <name evidence="7" type="ORF">G5S32_21325</name>
</gene>
<dbReference type="PANTHER" id="PTHR30290:SF10">
    <property type="entry name" value="PERIPLASMIC OLIGOPEPTIDE-BINDING PROTEIN-RELATED"/>
    <property type="match status" value="1"/>
</dbReference>
<accession>A0A6G7CQV3</accession>
<keyword evidence="3" id="KW-0813">Transport</keyword>
<dbReference type="GO" id="GO:1904680">
    <property type="term" value="F:peptide transmembrane transporter activity"/>
    <property type="evidence" value="ECO:0007669"/>
    <property type="project" value="TreeGrafter"/>
</dbReference>
<protein>
    <submittedName>
        <fullName evidence="7">ABC transporter substrate-binding protein</fullName>
    </submittedName>
</protein>
<evidence type="ECO:0000313" key="8">
    <source>
        <dbReference type="Proteomes" id="UP000503003"/>
    </source>
</evidence>
<dbReference type="Gene3D" id="3.40.190.10">
    <property type="entry name" value="Periplasmic binding protein-like II"/>
    <property type="match status" value="1"/>
</dbReference>
<dbReference type="GO" id="GO:0043190">
    <property type="term" value="C:ATP-binding cassette (ABC) transporter complex"/>
    <property type="evidence" value="ECO:0007669"/>
    <property type="project" value="InterPro"/>
</dbReference>
<dbReference type="PIRSF" id="PIRSF002741">
    <property type="entry name" value="MppA"/>
    <property type="match status" value="1"/>
</dbReference>
<dbReference type="InterPro" id="IPR000914">
    <property type="entry name" value="SBP_5_dom"/>
</dbReference>
<dbReference type="GO" id="GO:0030288">
    <property type="term" value="C:outer membrane-bounded periplasmic space"/>
    <property type="evidence" value="ECO:0007669"/>
    <property type="project" value="UniProtKB-ARBA"/>
</dbReference>
<sequence>MRNKKTLAVLIAGALFAASPLMSTAEAATPKDQLIIGMSMNNMLTFDPAALTGNDAMDVVSNTYEALVELDPVEKSKLLPALAESWTYSDDGKKITFKLRKGVKFQSGNDFTAKDVAWSWARTVKLNLAQASYWKTYGFKADNIDSLVNVVDDYTIELNTPERLDPKLVMYTLASSAGALIIDSELAKKHIVNDDYARDWLNSHSAGSGPYDIAQWRVNDVIIMNRNSSYWRGEPKMRRVMFRHMTESQSLRLMVKQGDIDIAKGLSVADVNALKSENEVKVEEVQKGNVYYLAMSMKDQHFKDKNIRDAVRHLIDYKGINDTIMPSYGVYHQRPIQLGLPATLAEPGYKLDVDMAKNLLNEAGYKDGFKTTIRVLAEPPFLQIATAVQATLAEAGIEAELLTGTGNQVYGAMRERQFEMIVGRGGGGAEPHPHANLRSLAYNPDNRDEAKLTNFQGWRTSFHSEEMNNLIEQAAGEMDEQKQIELYQKAQNLYADLVAPIQPISQVVESVVVRSDLRDYVPHPSYTTHLRDVYKAR</sequence>
<comment type="subcellular location">
    <subcellularLocation>
        <location evidence="1">Cell envelope</location>
    </subcellularLocation>
</comment>
<feature type="chain" id="PRO_5026320497" evidence="5">
    <location>
        <begin position="28"/>
        <end position="537"/>
    </location>
</feature>
<dbReference type="Gene3D" id="3.90.76.10">
    <property type="entry name" value="Dipeptide-binding Protein, Domain 1"/>
    <property type="match status" value="1"/>
</dbReference>
<evidence type="ECO:0000256" key="5">
    <source>
        <dbReference type="SAM" id="SignalP"/>
    </source>
</evidence>
<evidence type="ECO:0000259" key="6">
    <source>
        <dbReference type="Pfam" id="PF00496"/>
    </source>
</evidence>
<organism evidence="7 8">
    <name type="scientific">Vibrio ziniensis</name>
    <dbReference type="NCBI Taxonomy" id="2711221"/>
    <lineage>
        <taxon>Bacteria</taxon>
        <taxon>Pseudomonadati</taxon>
        <taxon>Pseudomonadota</taxon>
        <taxon>Gammaproteobacteria</taxon>
        <taxon>Vibrionales</taxon>
        <taxon>Vibrionaceae</taxon>
        <taxon>Vibrio</taxon>
    </lineage>
</organism>
<feature type="signal peptide" evidence="5">
    <location>
        <begin position="1"/>
        <end position="27"/>
    </location>
</feature>
<dbReference type="Proteomes" id="UP000503003">
    <property type="component" value="Chromosome 2"/>
</dbReference>
<dbReference type="PANTHER" id="PTHR30290">
    <property type="entry name" value="PERIPLASMIC BINDING COMPONENT OF ABC TRANSPORTER"/>
    <property type="match status" value="1"/>
</dbReference>
<dbReference type="Gene3D" id="3.10.105.10">
    <property type="entry name" value="Dipeptide-binding Protein, Domain 3"/>
    <property type="match status" value="1"/>
</dbReference>
<dbReference type="CDD" id="cd08512">
    <property type="entry name" value="PBP2_NikA_DppA_OppA_like_7"/>
    <property type="match status" value="1"/>
</dbReference>
<dbReference type="AlphaFoldDB" id="A0A6G7CQV3"/>
<dbReference type="InterPro" id="IPR030678">
    <property type="entry name" value="Peptide/Ni-bd"/>
</dbReference>
<keyword evidence="8" id="KW-1185">Reference proteome</keyword>
<dbReference type="RefSeq" id="WP_165314134.1">
    <property type="nucleotide sequence ID" value="NZ_CP049332.1"/>
</dbReference>
<evidence type="ECO:0000313" key="7">
    <source>
        <dbReference type="EMBL" id="QIH44482.1"/>
    </source>
</evidence>
<proteinExistence type="inferred from homology"/>
<feature type="domain" description="Solute-binding protein family 5" evidence="6">
    <location>
        <begin position="78"/>
        <end position="444"/>
    </location>
</feature>
<dbReference type="Pfam" id="PF00496">
    <property type="entry name" value="SBP_bac_5"/>
    <property type="match status" value="1"/>
</dbReference>
<comment type="similarity">
    <text evidence="2">Belongs to the bacterial solute-binding protein 5 family.</text>
</comment>
<dbReference type="InterPro" id="IPR039424">
    <property type="entry name" value="SBP_5"/>
</dbReference>
<dbReference type="GO" id="GO:0015833">
    <property type="term" value="P:peptide transport"/>
    <property type="evidence" value="ECO:0007669"/>
    <property type="project" value="TreeGrafter"/>
</dbReference>
<reference evidence="7 8" key="1">
    <citation type="submission" date="2020-02" db="EMBL/GenBank/DDBJ databases">
        <title>A complete genome of a marine bacterium Vibrio sp. ZWAL4003 isolated from the mangrove sediment with the ability to degrade polysaccharides.</title>
        <authorList>
            <person name="Wu J."/>
            <person name="Qu W."/>
            <person name="Zeng R."/>
        </authorList>
    </citation>
    <scope>NUCLEOTIDE SEQUENCE [LARGE SCALE GENOMIC DNA]</scope>
    <source>
        <strain evidence="7 8">ZWAL4003</strain>
    </source>
</reference>
<keyword evidence="4 5" id="KW-0732">Signal</keyword>
<evidence type="ECO:0000256" key="3">
    <source>
        <dbReference type="ARBA" id="ARBA00022448"/>
    </source>
</evidence>
<evidence type="ECO:0000256" key="4">
    <source>
        <dbReference type="ARBA" id="ARBA00022729"/>
    </source>
</evidence>
<dbReference type="KEGG" id="vzi:G5S32_21325"/>
<evidence type="ECO:0000256" key="1">
    <source>
        <dbReference type="ARBA" id="ARBA00004196"/>
    </source>
</evidence>
<dbReference type="SUPFAM" id="SSF53850">
    <property type="entry name" value="Periplasmic binding protein-like II"/>
    <property type="match status" value="1"/>
</dbReference>
<name>A0A6G7CQV3_9VIBR</name>